<dbReference type="InterPro" id="IPR000591">
    <property type="entry name" value="DEP_dom"/>
</dbReference>
<dbReference type="Proteomes" id="UP000596742">
    <property type="component" value="Unassembled WGS sequence"/>
</dbReference>
<keyword evidence="1" id="KW-0734">Signal transduction inhibitor</keyword>
<dbReference type="InterPro" id="IPR036305">
    <property type="entry name" value="RGS_sf"/>
</dbReference>
<dbReference type="PANTHER" id="PTHR45746">
    <property type="entry name" value="LP21163P"/>
    <property type="match status" value="1"/>
</dbReference>
<dbReference type="PANTHER" id="PTHR45746:SF5">
    <property type="entry name" value="REGULATOR OF G-PROTEIN SIGNALING 7"/>
    <property type="match status" value="1"/>
</dbReference>
<proteinExistence type="predicted"/>
<keyword evidence="6" id="KW-1185">Reference proteome</keyword>
<dbReference type="GO" id="GO:0005096">
    <property type="term" value="F:GTPase activator activity"/>
    <property type="evidence" value="ECO:0007669"/>
    <property type="project" value="TreeGrafter"/>
</dbReference>
<dbReference type="PRINTS" id="PR01301">
    <property type="entry name" value="RGSPROTEIN"/>
</dbReference>
<organism evidence="5 6">
    <name type="scientific">Mytilus galloprovincialis</name>
    <name type="common">Mediterranean mussel</name>
    <dbReference type="NCBI Taxonomy" id="29158"/>
    <lineage>
        <taxon>Eukaryota</taxon>
        <taxon>Metazoa</taxon>
        <taxon>Spiralia</taxon>
        <taxon>Lophotrochozoa</taxon>
        <taxon>Mollusca</taxon>
        <taxon>Bivalvia</taxon>
        <taxon>Autobranchia</taxon>
        <taxon>Pteriomorphia</taxon>
        <taxon>Mytilida</taxon>
        <taxon>Mytiloidea</taxon>
        <taxon>Mytilidae</taxon>
        <taxon>Mytilinae</taxon>
        <taxon>Mytilus</taxon>
    </lineage>
</organism>
<dbReference type="SUPFAM" id="SSF46785">
    <property type="entry name" value="Winged helix' DNA-binding domain"/>
    <property type="match status" value="1"/>
</dbReference>
<dbReference type="Pfam" id="PF18148">
    <property type="entry name" value="RGS_DHEX"/>
    <property type="match status" value="1"/>
</dbReference>
<dbReference type="AlphaFoldDB" id="A0A8B6CFS2"/>
<dbReference type="Gene3D" id="1.10.1240.60">
    <property type="match status" value="1"/>
</dbReference>
<dbReference type="PROSITE" id="PS50186">
    <property type="entry name" value="DEP"/>
    <property type="match status" value="1"/>
</dbReference>
<dbReference type="SUPFAM" id="SSF48670">
    <property type="entry name" value="Transducin (heterotrimeric G protein), gamma chain"/>
    <property type="match status" value="1"/>
</dbReference>
<evidence type="ECO:0000259" key="4">
    <source>
        <dbReference type="PROSITE" id="PS50186"/>
    </source>
</evidence>
<dbReference type="OrthoDB" id="196547at2759"/>
<dbReference type="SMART" id="SM00224">
    <property type="entry name" value="GGL"/>
    <property type="match status" value="1"/>
</dbReference>
<dbReference type="InterPro" id="IPR044926">
    <property type="entry name" value="RGS_subdomain_2"/>
</dbReference>
<dbReference type="Gene3D" id="4.10.260.10">
    <property type="entry name" value="Transducin (heterotrimeric G protein), gamma chain"/>
    <property type="match status" value="1"/>
</dbReference>
<dbReference type="InterPro" id="IPR040759">
    <property type="entry name" value="RGS_DHEX"/>
</dbReference>
<dbReference type="EMBL" id="UYJE01001730">
    <property type="protein sequence ID" value="VDI04615.1"/>
    <property type="molecule type" value="Genomic_DNA"/>
</dbReference>
<dbReference type="InterPro" id="IPR036388">
    <property type="entry name" value="WH-like_DNA-bd_sf"/>
</dbReference>
<dbReference type="SMART" id="SM00315">
    <property type="entry name" value="RGS"/>
    <property type="match status" value="1"/>
</dbReference>
<dbReference type="SMART" id="SM00049">
    <property type="entry name" value="DEP"/>
    <property type="match status" value="1"/>
</dbReference>
<dbReference type="GO" id="GO:0043005">
    <property type="term" value="C:neuron projection"/>
    <property type="evidence" value="ECO:0007669"/>
    <property type="project" value="TreeGrafter"/>
</dbReference>
<dbReference type="GO" id="GO:0005886">
    <property type="term" value="C:plasma membrane"/>
    <property type="evidence" value="ECO:0007669"/>
    <property type="project" value="TreeGrafter"/>
</dbReference>
<sequence>MTVYFNKLSISTKEGEPMLMTSFEEQKGMPHLVSIFDTQYFRKWTEIPRGLSFHHKMETIIKELQSEKFGLFQAMKVRRPVTAFTGYDLVQWLRKRFDMEEQREAIHLSQLLCQYGYIYPLDLKSYSIKEDRSVEYRFQKPFYWPFSSQVSTDSIEYAIYLQKRSMRNKQKHGLEPYEQEAFDKLLKVYCDKKEFIEKQATEQVDEIKKKKRNEKIIFDQQERAFWRIHRPPPGCVKNLEEGPKKNFLPQQIIARKKTKEALRKEIAFLKKSFGRPRMKFSMVFESYKLRWEQYKEFDPFMDASATQPSNPWMSDETMLWEINSPDVHIPTDSRMKKWAISFYELINDPRGQCEFDEYLQKEYSHENLHFWCAVENYKCCPRSRQKEEMNSIYKMYLEKGSRSEVNVDSKTLDQVHQNMRSSSESNAKARYVFEPAQEHIYVLMKKDSYPRYLRSDQFKDLMEKAKQQPLTKRRFFFGGPKKRPSTPSPKINRRHGSSSSDRDVSSDISGESSPVHVAHHSFSTGNLQDLDSHKSSRTNSREKDKPKPKIVHLETSGLSPGSVRRRSEEPTRILSVNSGSNRRKSNLEVPKHYGVNVDKRKVEVTQTKSLNVPKTNSVAPWEGSQ</sequence>
<dbReference type="GO" id="GO:0007186">
    <property type="term" value="P:G protein-coupled receptor signaling pathway"/>
    <property type="evidence" value="ECO:0007669"/>
    <property type="project" value="InterPro"/>
</dbReference>
<name>A0A8B6CFS2_MYTGA</name>
<dbReference type="Gene3D" id="1.10.167.10">
    <property type="entry name" value="Regulator of G-protein Signalling 4, domain 2"/>
    <property type="match status" value="1"/>
</dbReference>
<dbReference type="InterPro" id="IPR015898">
    <property type="entry name" value="G-protein_gamma-like_dom"/>
</dbReference>
<feature type="compositionally biased region" description="Basic and acidic residues" evidence="2">
    <location>
        <begin position="530"/>
        <end position="547"/>
    </location>
</feature>
<dbReference type="InterPro" id="IPR036284">
    <property type="entry name" value="GGL_sf"/>
</dbReference>
<evidence type="ECO:0000256" key="2">
    <source>
        <dbReference type="SAM" id="MobiDB-lite"/>
    </source>
</evidence>
<reference evidence="5" key="1">
    <citation type="submission" date="2018-11" db="EMBL/GenBank/DDBJ databases">
        <authorList>
            <person name="Alioto T."/>
            <person name="Alioto T."/>
        </authorList>
    </citation>
    <scope>NUCLEOTIDE SEQUENCE</scope>
</reference>
<dbReference type="GO" id="GO:0009968">
    <property type="term" value="P:negative regulation of signal transduction"/>
    <property type="evidence" value="ECO:0007669"/>
    <property type="project" value="UniProtKB-KW"/>
</dbReference>
<dbReference type="Pfam" id="PF00631">
    <property type="entry name" value="G-gamma"/>
    <property type="match status" value="1"/>
</dbReference>
<evidence type="ECO:0000313" key="5">
    <source>
        <dbReference type="EMBL" id="VDI04615.1"/>
    </source>
</evidence>
<dbReference type="SUPFAM" id="SSF48097">
    <property type="entry name" value="Regulator of G-protein signaling, RGS"/>
    <property type="match status" value="1"/>
</dbReference>
<dbReference type="InterPro" id="IPR036390">
    <property type="entry name" value="WH_DNA-bd_sf"/>
</dbReference>
<dbReference type="PROSITE" id="PS50132">
    <property type="entry name" value="RGS"/>
    <property type="match status" value="1"/>
</dbReference>
<dbReference type="InterPro" id="IPR016137">
    <property type="entry name" value="RGS"/>
</dbReference>
<protein>
    <submittedName>
        <fullName evidence="5">Regulator of G-protein signaling</fullName>
    </submittedName>
</protein>
<dbReference type="Pfam" id="PF00615">
    <property type="entry name" value="RGS"/>
    <property type="match status" value="1"/>
</dbReference>
<dbReference type="InterPro" id="IPR047016">
    <property type="entry name" value="RGS6/7/9/11"/>
</dbReference>
<feature type="region of interest" description="Disordered" evidence="2">
    <location>
        <begin position="469"/>
        <end position="570"/>
    </location>
</feature>
<dbReference type="GO" id="GO:0005737">
    <property type="term" value="C:cytoplasm"/>
    <property type="evidence" value="ECO:0007669"/>
    <property type="project" value="TreeGrafter"/>
</dbReference>
<comment type="caution">
    <text evidence="5">The sequence shown here is derived from an EMBL/GenBank/DDBJ whole genome shotgun (WGS) entry which is preliminary data.</text>
</comment>
<dbReference type="GO" id="GO:0008277">
    <property type="term" value="P:regulation of G protein-coupled receptor signaling pathway"/>
    <property type="evidence" value="ECO:0007669"/>
    <property type="project" value="InterPro"/>
</dbReference>
<dbReference type="CDD" id="cd04450">
    <property type="entry name" value="DEP_RGS7-like"/>
    <property type="match status" value="1"/>
</dbReference>
<accession>A0A8B6CFS2</accession>
<dbReference type="Gene3D" id="1.10.10.10">
    <property type="entry name" value="Winged helix-like DNA-binding domain superfamily/Winged helix DNA-binding domain"/>
    <property type="match status" value="1"/>
</dbReference>
<evidence type="ECO:0000256" key="1">
    <source>
        <dbReference type="ARBA" id="ARBA00022700"/>
    </source>
</evidence>
<evidence type="ECO:0000259" key="3">
    <source>
        <dbReference type="PROSITE" id="PS50132"/>
    </source>
</evidence>
<dbReference type="GO" id="GO:0035556">
    <property type="term" value="P:intracellular signal transduction"/>
    <property type="evidence" value="ECO:0007669"/>
    <property type="project" value="InterPro"/>
</dbReference>
<dbReference type="Pfam" id="PF00610">
    <property type="entry name" value="DEP"/>
    <property type="match status" value="1"/>
</dbReference>
<dbReference type="SMART" id="SM01224">
    <property type="entry name" value="G_gamma"/>
    <property type="match status" value="1"/>
</dbReference>
<feature type="domain" description="DEP" evidence="4">
    <location>
        <begin position="83"/>
        <end position="140"/>
    </location>
</feature>
<gene>
    <name evidence="5" type="ORF">MGAL_10B005132</name>
</gene>
<feature type="domain" description="RGS" evidence="3">
    <location>
        <begin position="341"/>
        <end position="462"/>
    </location>
</feature>
<evidence type="ECO:0000313" key="6">
    <source>
        <dbReference type="Proteomes" id="UP000596742"/>
    </source>
</evidence>
<feature type="compositionally biased region" description="Basic residues" evidence="2">
    <location>
        <begin position="471"/>
        <end position="484"/>
    </location>
</feature>
<dbReference type="InterPro" id="IPR047017">
    <property type="entry name" value="RGS6/7/9/11_DHEX_sf"/>
</dbReference>